<dbReference type="InParanoid" id="A0A804PCI8"/>
<accession>A0A804PCI8</accession>
<feature type="region of interest" description="Disordered" evidence="1">
    <location>
        <begin position="123"/>
        <end position="181"/>
    </location>
</feature>
<reference evidence="3" key="1">
    <citation type="journal article" date="2009" name="Science">
        <title>The B73 maize genome: complexity, diversity, and dynamics.</title>
        <authorList>
            <person name="Schnable P.S."/>
            <person name="Ware D."/>
            <person name="Fulton R.S."/>
            <person name="Stein J.C."/>
            <person name="Wei F."/>
            <person name="Pasternak S."/>
            <person name="Liang C."/>
            <person name="Zhang J."/>
            <person name="Fulton L."/>
            <person name="Graves T.A."/>
            <person name="Minx P."/>
            <person name="Reily A.D."/>
            <person name="Courtney L."/>
            <person name="Kruchowski S.S."/>
            <person name="Tomlinson C."/>
            <person name="Strong C."/>
            <person name="Delehaunty K."/>
            <person name="Fronick C."/>
            <person name="Courtney B."/>
            <person name="Rock S.M."/>
            <person name="Belter E."/>
            <person name="Du F."/>
            <person name="Kim K."/>
            <person name="Abbott R.M."/>
            <person name="Cotton M."/>
            <person name="Levy A."/>
            <person name="Marchetto P."/>
            <person name="Ochoa K."/>
            <person name="Jackson S.M."/>
            <person name="Gillam B."/>
            <person name="Chen W."/>
            <person name="Yan L."/>
            <person name="Higginbotham J."/>
            <person name="Cardenas M."/>
            <person name="Waligorski J."/>
            <person name="Applebaum E."/>
            <person name="Phelps L."/>
            <person name="Falcone J."/>
            <person name="Kanchi K."/>
            <person name="Thane T."/>
            <person name="Scimone A."/>
            <person name="Thane N."/>
            <person name="Henke J."/>
            <person name="Wang T."/>
            <person name="Ruppert J."/>
            <person name="Shah N."/>
            <person name="Rotter K."/>
            <person name="Hodges J."/>
            <person name="Ingenthron E."/>
            <person name="Cordes M."/>
            <person name="Kohlberg S."/>
            <person name="Sgro J."/>
            <person name="Delgado B."/>
            <person name="Mead K."/>
            <person name="Chinwalla A."/>
            <person name="Leonard S."/>
            <person name="Crouse K."/>
            <person name="Collura K."/>
            <person name="Kudrna D."/>
            <person name="Currie J."/>
            <person name="He R."/>
            <person name="Angelova A."/>
            <person name="Rajasekar S."/>
            <person name="Mueller T."/>
            <person name="Lomeli R."/>
            <person name="Scara G."/>
            <person name="Ko A."/>
            <person name="Delaney K."/>
            <person name="Wissotski M."/>
            <person name="Lopez G."/>
            <person name="Campos D."/>
            <person name="Braidotti M."/>
            <person name="Ashley E."/>
            <person name="Golser W."/>
            <person name="Kim H."/>
            <person name="Lee S."/>
            <person name="Lin J."/>
            <person name="Dujmic Z."/>
            <person name="Kim W."/>
            <person name="Talag J."/>
            <person name="Zuccolo A."/>
            <person name="Fan C."/>
            <person name="Sebastian A."/>
            <person name="Kramer M."/>
            <person name="Spiegel L."/>
            <person name="Nascimento L."/>
            <person name="Zutavern T."/>
            <person name="Miller B."/>
            <person name="Ambroise C."/>
            <person name="Muller S."/>
            <person name="Spooner W."/>
            <person name="Narechania A."/>
            <person name="Ren L."/>
            <person name="Wei S."/>
            <person name="Kumari S."/>
            <person name="Faga B."/>
            <person name="Levy M.J."/>
            <person name="McMahan L."/>
            <person name="Van Buren P."/>
            <person name="Vaughn M.W."/>
            <person name="Ying K."/>
            <person name="Yeh C.-T."/>
            <person name="Emrich S.J."/>
            <person name="Jia Y."/>
            <person name="Kalyanaraman A."/>
            <person name="Hsia A.-P."/>
            <person name="Barbazuk W.B."/>
            <person name="Baucom R.S."/>
            <person name="Brutnell T.P."/>
            <person name="Carpita N.C."/>
            <person name="Chaparro C."/>
            <person name="Chia J.-M."/>
            <person name="Deragon J.-M."/>
            <person name="Estill J.C."/>
            <person name="Fu Y."/>
            <person name="Jeddeloh J.A."/>
            <person name="Han Y."/>
            <person name="Lee H."/>
            <person name="Li P."/>
            <person name="Lisch D.R."/>
            <person name="Liu S."/>
            <person name="Liu Z."/>
            <person name="Nagel D.H."/>
            <person name="McCann M.C."/>
            <person name="SanMiguel P."/>
            <person name="Myers A.M."/>
            <person name="Nettleton D."/>
            <person name="Nguyen J."/>
            <person name="Penning B.W."/>
            <person name="Ponnala L."/>
            <person name="Schneider K.L."/>
            <person name="Schwartz D.C."/>
            <person name="Sharma A."/>
            <person name="Soderlund C."/>
            <person name="Springer N.M."/>
            <person name="Sun Q."/>
            <person name="Wang H."/>
            <person name="Waterman M."/>
            <person name="Westerman R."/>
            <person name="Wolfgruber T.K."/>
            <person name="Yang L."/>
            <person name="Yu Y."/>
            <person name="Zhang L."/>
            <person name="Zhou S."/>
            <person name="Zhu Q."/>
            <person name="Bennetzen J.L."/>
            <person name="Dawe R.K."/>
            <person name="Jiang J."/>
            <person name="Jiang N."/>
            <person name="Presting G.G."/>
            <person name="Wessler S.R."/>
            <person name="Aluru S."/>
            <person name="Martienssen R.A."/>
            <person name="Clifton S.W."/>
            <person name="McCombie W.R."/>
            <person name="Wing R.A."/>
            <person name="Wilson R.K."/>
        </authorList>
    </citation>
    <scope>NUCLEOTIDE SEQUENCE [LARGE SCALE GENOMIC DNA]</scope>
    <source>
        <strain evidence="3">cv. B73</strain>
    </source>
</reference>
<reference evidence="2" key="2">
    <citation type="submission" date="2019-07" db="EMBL/GenBank/DDBJ databases">
        <authorList>
            <person name="Seetharam A."/>
            <person name="Woodhouse M."/>
            <person name="Cannon E."/>
        </authorList>
    </citation>
    <scope>NUCLEOTIDE SEQUENCE [LARGE SCALE GENOMIC DNA]</scope>
    <source>
        <strain evidence="2">cv. B73</strain>
    </source>
</reference>
<feature type="compositionally biased region" description="Basic residues" evidence="1">
    <location>
        <begin position="38"/>
        <end position="48"/>
    </location>
</feature>
<evidence type="ECO:0000313" key="3">
    <source>
        <dbReference type="Proteomes" id="UP000007305"/>
    </source>
</evidence>
<proteinExistence type="predicted"/>
<keyword evidence="3" id="KW-1185">Reference proteome</keyword>
<feature type="region of interest" description="Disordered" evidence="1">
    <location>
        <begin position="34"/>
        <end position="100"/>
    </location>
</feature>
<feature type="compositionally biased region" description="Polar residues" evidence="1">
    <location>
        <begin position="76"/>
        <end position="98"/>
    </location>
</feature>
<dbReference type="Proteomes" id="UP000007305">
    <property type="component" value="Chromosome 5"/>
</dbReference>
<reference evidence="2" key="3">
    <citation type="submission" date="2021-05" db="UniProtKB">
        <authorList>
            <consortium name="EnsemblPlants"/>
        </authorList>
    </citation>
    <scope>IDENTIFICATION</scope>
    <source>
        <strain evidence="2">cv. B73</strain>
    </source>
</reference>
<name>A0A804PCI8_MAIZE</name>
<protein>
    <submittedName>
        <fullName evidence="2">Uncharacterized protein</fullName>
    </submittedName>
</protein>
<sequence length="181" mass="20234">MSSRSDVGDTIVACLRWTGLSPMEDNAEECDALSRGSNAHRRHRRRGFCPRSPQHNVRPRPRSKQATSVVVVVLTPHTNPSRGATTRRLPQQPQSCVGLSSPLARHTETEQHQAACNTLPRVEATVASRHQPWQPRSPKQANTRRECHATRRQQHMVPHPPPARSGRSSRWPAAPSTAHRT</sequence>
<evidence type="ECO:0000256" key="1">
    <source>
        <dbReference type="SAM" id="MobiDB-lite"/>
    </source>
</evidence>
<evidence type="ECO:0000313" key="2">
    <source>
        <dbReference type="EnsemblPlants" id="Zm00001eb227060_P001"/>
    </source>
</evidence>
<dbReference type="AlphaFoldDB" id="A0A804PCI8"/>
<dbReference type="Gramene" id="Zm00001eb227060_T001">
    <property type="protein sequence ID" value="Zm00001eb227060_P001"/>
    <property type="gene ID" value="Zm00001eb227060"/>
</dbReference>
<dbReference type="EnsemblPlants" id="Zm00001eb227060_T001">
    <property type="protein sequence ID" value="Zm00001eb227060_P001"/>
    <property type="gene ID" value="Zm00001eb227060"/>
</dbReference>
<organism evidence="2 3">
    <name type="scientific">Zea mays</name>
    <name type="common">Maize</name>
    <dbReference type="NCBI Taxonomy" id="4577"/>
    <lineage>
        <taxon>Eukaryota</taxon>
        <taxon>Viridiplantae</taxon>
        <taxon>Streptophyta</taxon>
        <taxon>Embryophyta</taxon>
        <taxon>Tracheophyta</taxon>
        <taxon>Spermatophyta</taxon>
        <taxon>Magnoliopsida</taxon>
        <taxon>Liliopsida</taxon>
        <taxon>Poales</taxon>
        <taxon>Poaceae</taxon>
        <taxon>PACMAD clade</taxon>
        <taxon>Panicoideae</taxon>
        <taxon>Andropogonodae</taxon>
        <taxon>Andropogoneae</taxon>
        <taxon>Tripsacinae</taxon>
        <taxon>Zea</taxon>
    </lineage>
</organism>